<reference evidence="4" key="3">
    <citation type="submission" date="2022-09" db="EMBL/GenBank/DDBJ databases">
        <authorList>
            <person name="Hitch T.C.A."/>
        </authorList>
    </citation>
    <scope>NUCLEOTIDE SEQUENCE</scope>
    <source>
        <strain evidence="4">Sanger_19</strain>
    </source>
</reference>
<name>A0AAW4WDU3_9FIRM</name>
<evidence type="ECO:0000313" key="6">
    <source>
        <dbReference type="Proteomes" id="UP001209666"/>
    </source>
</evidence>
<reference evidence="3" key="2">
    <citation type="submission" date="2021-10" db="EMBL/GenBank/DDBJ databases">
        <title>Anaerobic single-cell dispensing facilitates the cultivation of human gut bacteria.</title>
        <authorList>
            <person name="Afrizal A."/>
        </authorList>
    </citation>
    <scope>NUCLEOTIDE SEQUENCE</scope>
    <source>
        <strain evidence="3">CLA-AA-H204</strain>
    </source>
</reference>
<organism evidence="3 5">
    <name type="scientific">Roseburia amylophila</name>
    <dbReference type="NCBI Taxonomy" id="2981794"/>
    <lineage>
        <taxon>Bacteria</taxon>
        <taxon>Bacillati</taxon>
        <taxon>Bacillota</taxon>
        <taxon>Clostridia</taxon>
        <taxon>Lachnospirales</taxon>
        <taxon>Lachnospiraceae</taxon>
        <taxon>Roseburia</taxon>
    </lineage>
</organism>
<evidence type="ECO:0000313" key="4">
    <source>
        <dbReference type="EMBL" id="MCU6717081.1"/>
    </source>
</evidence>
<evidence type="ECO:0000256" key="1">
    <source>
        <dbReference type="SAM" id="Coils"/>
    </source>
</evidence>
<comment type="caution">
    <text evidence="3">The sequence shown here is derived from an EMBL/GenBank/DDBJ whole genome shotgun (WGS) entry which is preliminary data.</text>
</comment>
<keyword evidence="2" id="KW-0812">Transmembrane</keyword>
<dbReference type="EMBL" id="JAOQKI010000009">
    <property type="protein sequence ID" value="MCU6717081.1"/>
    <property type="molecule type" value="Genomic_DNA"/>
</dbReference>
<dbReference type="Proteomes" id="UP001209666">
    <property type="component" value="Unassembled WGS sequence"/>
</dbReference>
<dbReference type="RefSeq" id="WP_022243214.1">
    <property type="nucleotide sequence ID" value="NZ_JAJEQW010000003.1"/>
</dbReference>
<keyword evidence="1" id="KW-0175">Coiled coil</keyword>
<sequence>MEVKEFVSGGKKTEDSKKNMKKKINSAKKNYAKKNSQFTIAELKENSALIMLCVFVVFAVLEIVLGILVWKMPVVSVCIVVLIEAGLAACLHNLPVWLHGIVAAAEIVVGIISGKVIFMLIGILCYGAALFALKFQKENNPLSILK</sequence>
<evidence type="ECO:0000313" key="5">
    <source>
        <dbReference type="Proteomes" id="UP001198893"/>
    </source>
</evidence>
<proteinExistence type="predicted"/>
<feature type="transmembrane region" description="Helical" evidence="2">
    <location>
        <begin position="107"/>
        <end position="133"/>
    </location>
</feature>
<evidence type="ECO:0000313" key="3">
    <source>
        <dbReference type="EMBL" id="MCC2241486.1"/>
    </source>
</evidence>
<dbReference type="AlphaFoldDB" id="A0AAW4WDU3"/>
<dbReference type="EMBL" id="JAJEQW010000003">
    <property type="protein sequence ID" value="MCC2241486.1"/>
    <property type="molecule type" value="Genomic_DNA"/>
</dbReference>
<evidence type="ECO:0000256" key="2">
    <source>
        <dbReference type="SAM" id="Phobius"/>
    </source>
</evidence>
<keyword evidence="2" id="KW-0472">Membrane</keyword>
<protein>
    <recommendedName>
        <fullName evidence="7">DUF2127 domain-containing protein</fullName>
    </recommendedName>
</protein>
<feature type="transmembrane region" description="Helical" evidence="2">
    <location>
        <begin position="48"/>
        <end position="70"/>
    </location>
</feature>
<keyword evidence="2" id="KW-1133">Transmembrane helix</keyword>
<dbReference type="Proteomes" id="UP001198893">
    <property type="component" value="Unassembled WGS sequence"/>
</dbReference>
<evidence type="ECO:0008006" key="7">
    <source>
        <dbReference type="Google" id="ProtNLM"/>
    </source>
</evidence>
<reference evidence="4 6" key="1">
    <citation type="journal article" date="2021" name="ISME Commun">
        <title>Automated analysis of genomic sequences facilitates high-throughput and comprehensive description of bacteria.</title>
        <authorList>
            <person name="Hitch T.C.A."/>
        </authorList>
    </citation>
    <scope>NUCLEOTIDE SEQUENCE [LARGE SCALE GENOMIC DNA]</scope>
    <source>
        <strain evidence="4 6">Sanger_19</strain>
    </source>
</reference>
<accession>A0AAW4WDU3</accession>
<feature type="coiled-coil region" evidence="1">
    <location>
        <begin position="10"/>
        <end position="37"/>
    </location>
</feature>
<keyword evidence="6" id="KW-1185">Reference proteome</keyword>
<feature type="transmembrane region" description="Helical" evidence="2">
    <location>
        <begin position="77"/>
        <end position="95"/>
    </location>
</feature>
<gene>
    <name evidence="3" type="ORF">LKD47_04085</name>
    <name evidence="4" type="ORF">OCV43_07315</name>
</gene>